<dbReference type="EMBL" id="JAUSUT010000001">
    <property type="protein sequence ID" value="MDQ0377106.1"/>
    <property type="molecule type" value="Genomic_DNA"/>
</dbReference>
<accession>A0ABU0EQ17</accession>
<dbReference type="InterPro" id="IPR036388">
    <property type="entry name" value="WH-like_DNA-bd_sf"/>
</dbReference>
<dbReference type="PANTHER" id="PTHR33164:SF99">
    <property type="entry name" value="MARR FAMILY REGULATORY PROTEIN"/>
    <property type="match status" value="1"/>
</dbReference>
<dbReference type="SUPFAM" id="SSF46785">
    <property type="entry name" value="Winged helix' DNA-binding domain"/>
    <property type="match status" value="1"/>
</dbReference>
<dbReference type="PANTHER" id="PTHR33164">
    <property type="entry name" value="TRANSCRIPTIONAL REGULATOR, MARR FAMILY"/>
    <property type="match status" value="1"/>
</dbReference>
<dbReference type="InterPro" id="IPR039422">
    <property type="entry name" value="MarR/SlyA-like"/>
</dbReference>
<dbReference type="Proteomes" id="UP001229651">
    <property type="component" value="Unassembled WGS sequence"/>
</dbReference>
<proteinExistence type="predicted"/>
<keyword evidence="3" id="KW-1185">Reference proteome</keyword>
<dbReference type="InterPro" id="IPR036390">
    <property type="entry name" value="WH_DNA-bd_sf"/>
</dbReference>
<sequence length="95" mass="10771">MVGQALQAAVQLVDELAARGYVERRPHPTDRRSRLVVLTARGRQCVDRVVAISQEAEARWVELIGTEDFARMHHGLSAFAADMARHRRVTVRPVW</sequence>
<keyword evidence="2" id="KW-0238">DNA-binding</keyword>
<name>A0ABU0EQ17_9PSEU</name>
<comment type="caution">
    <text evidence="2">The sequence shown here is derived from an EMBL/GenBank/DDBJ whole genome shotgun (WGS) entry which is preliminary data.</text>
</comment>
<gene>
    <name evidence="2" type="ORF">FB470_001100</name>
</gene>
<dbReference type="PROSITE" id="PS50995">
    <property type="entry name" value="HTH_MARR_2"/>
    <property type="match status" value="1"/>
</dbReference>
<dbReference type="GO" id="GO:0003677">
    <property type="term" value="F:DNA binding"/>
    <property type="evidence" value="ECO:0007669"/>
    <property type="project" value="UniProtKB-KW"/>
</dbReference>
<dbReference type="PRINTS" id="PR00598">
    <property type="entry name" value="HTHMARR"/>
</dbReference>
<feature type="domain" description="HTH marR-type" evidence="1">
    <location>
        <begin position="1"/>
        <end position="81"/>
    </location>
</feature>
<evidence type="ECO:0000259" key="1">
    <source>
        <dbReference type="PROSITE" id="PS50995"/>
    </source>
</evidence>
<organism evidence="2 3">
    <name type="scientific">Amycolatopsis thermophila</name>
    <dbReference type="NCBI Taxonomy" id="206084"/>
    <lineage>
        <taxon>Bacteria</taxon>
        <taxon>Bacillati</taxon>
        <taxon>Actinomycetota</taxon>
        <taxon>Actinomycetes</taxon>
        <taxon>Pseudonocardiales</taxon>
        <taxon>Pseudonocardiaceae</taxon>
        <taxon>Amycolatopsis</taxon>
    </lineage>
</organism>
<protein>
    <submittedName>
        <fullName evidence="2">DNA-binding MarR family transcriptional regulator</fullName>
    </submittedName>
</protein>
<evidence type="ECO:0000313" key="2">
    <source>
        <dbReference type="EMBL" id="MDQ0377106.1"/>
    </source>
</evidence>
<reference evidence="2 3" key="1">
    <citation type="submission" date="2023-07" db="EMBL/GenBank/DDBJ databases">
        <title>Sequencing the genomes of 1000 actinobacteria strains.</title>
        <authorList>
            <person name="Klenk H.-P."/>
        </authorList>
    </citation>
    <scope>NUCLEOTIDE SEQUENCE [LARGE SCALE GENOMIC DNA]</scope>
    <source>
        <strain evidence="2 3">DSM 45805</strain>
    </source>
</reference>
<dbReference type="Pfam" id="PF12802">
    <property type="entry name" value="MarR_2"/>
    <property type="match status" value="1"/>
</dbReference>
<dbReference type="InterPro" id="IPR000835">
    <property type="entry name" value="HTH_MarR-typ"/>
</dbReference>
<dbReference type="Gene3D" id="1.10.10.10">
    <property type="entry name" value="Winged helix-like DNA-binding domain superfamily/Winged helix DNA-binding domain"/>
    <property type="match status" value="1"/>
</dbReference>
<evidence type="ECO:0000313" key="3">
    <source>
        <dbReference type="Proteomes" id="UP001229651"/>
    </source>
</evidence>